<dbReference type="Pfam" id="PF00903">
    <property type="entry name" value="Glyoxalase"/>
    <property type="match status" value="1"/>
</dbReference>
<dbReference type="InterPro" id="IPR029068">
    <property type="entry name" value="Glyas_Bleomycin-R_OHBP_Dase"/>
</dbReference>
<dbReference type="Proteomes" id="UP001597483">
    <property type="component" value="Unassembled WGS sequence"/>
</dbReference>
<proteinExistence type="predicted"/>
<gene>
    <name evidence="2" type="ORF">ACFSVL_45715</name>
</gene>
<accession>A0ABW5HNN9</accession>
<dbReference type="RefSeq" id="WP_378314302.1">
    <property type="nucleotide sequence ID" value="NZ_JBHUKS010000041.1"/>
</dbReference>
<dbReference type="PANTHER" id="PTHR33570:SF2">
    <property type="entry name" value="CARBOXYMUCONOLACTONE DECARBOXYLASE-LIKE DOMAIN-CONTAINING PROTEIN"/>
    <property type="match status" value="1"/>
</dbReference>
<evidence type="ECO:0000259" key="1">
    <source>
        <dbReference type="PROSITE" id="PS51819"/>
    </source>
</evidence>
<dbReference type="PANTHER" id="PTHR33570">
    <property type="entry name" value="4-CARBOXYMUCONOLACTONE DECARBOXYLASE FAMILY PROTEIN"/>
    <property type="match status" value="1"/>
</dbReference>
<evidence type="ECO:0000313" key="3">
    <source>
        <dbReference type="Proteomes" id="UP001597483"/>
    </source>
</evidence>
<organism evidence="2 3">
    <name type="scientific">Amycolatopsis silviterrae</name>
    <dbReference type="NCBI Taxonomy" id="1656914"/>
    <lineage>
        <taxon>Bacteria</taxon>
        <taxon>Bacillati</taxon>
        <taxon>Actinomycetota</taxon>
        <taxon>Actinomycetes</taxon>
        <taxon>Pseudonocardiales</taxon>
        <taxon>Pseudonocardiaceae</taxon>
        <taxon>Amycolatopsis</taxon>
    </lineage>
</organism>
<dbReference type="Gene3D" id="3.10.180.10">
    <property type="entry name" value="2,3-Dihydroxybiphenyl 1,2-Dioxygenase, domain 1"/>
    <property type="match status" value="1"/>
</dbReference>
<dbReference type="InterPro" id="IPR052512">
    <property type="entry name" value="4CMD/NDH-1_regulator"/>
</dbReference>
<reference evidence="3" key="1">
    <citation type="journal article" date="2019" name="Int. J. Syst. Evol. Microbiol.">
        <title>The Global Catalogue of Microorganisms (GCM) 10K type strain sequencing project: providing services to taxonomists for standard genome sequencing and annotation.</title>
        <authorList>
            <consortium name="The Broad Institute Genomics Platform"/>
            <consortium name="The Broad Institute Genome Sequencing Center for Infectious Disease"/>
            <person name="Wu L."/>
            <person name="Ma J."/>
        </authorList>
    </citation>
    <scope>NUCLEOTIDE SEQUENCE [LARGE SCALE GENOMIC DNA]</scope>
    <source>
        <strain evidence="3">CGMCC 4.7641</strain>
    </source>
</reference>
<dbReference type="Gene3D" id="1.20.1290.10">
    <property type="entry name" value="AhpD-like"/>
    <property type="match status" value="1"/>
</dbReference>
<dbReference type="SUPFAM" id="SSF54593">
    <property type="entry name" value="Glyoxalase/Bleomycin resistance protein/Dihydroxybiphenyl dioxygenase"/>
    <property type="match status" value="1"/>
</dbReference>
<feature type="domain" description="VOC" evidence="1">
    <location>
        <begin position="136"/>
        <end position="253"/>
    </location>
</feature>
<dbReference type="EMBL" id="JBHUKS010000041">
    <property type="protein sequence ID" value="MFD2474777.1"/>
    <property type="molecule type" value="Genomic_DNA"/>
</dbReference>
<name>A0ABW5HNN9_9PSEU</name>
<comment type="caution">
    <text evidence="2">The sequence shown here is derived from an EMBL/GenBank/DDBJ whole genome shotgun (WGS) entry which is preliminary data.</text>
</comment>
<evidence type="ECO:0000313" key="2">
    <source>
        <dbReference type="EMBL" id="MFD2474777.1"/>
    </source>
</evidence>
<dbReference type="Pfam" id="PF02627">
    <property type="entry name" value="CMD"/>
    <property type="match status" value="1"/>
</dbReference>
<dbReference type="InterPro" id="IPR037523">
    <property type="entry name" value="VOC_core"/>
</dbReference>
<keyword evidence="3" id="KW-1185">Reference proteome</keyword>
<protein>
    <submittedName>
        <fullName evidence="2">Carboxymuconolactone decarboxylase family protein</fullName>
    </submittedName>
</protein>
<sequence>MIKDEFYERGLRLRHAMFGSAGAEAQTESATWFTDKLQELVTRHAYGDIWARAGLDRRDRSLVTLAMLVALGRLHELEFHLEGAIANGVTAEEIRELLLHATLYCGMPAAVDGFQVAERAIPGAAEPLPRSKSPVKLSHVVLQTNQLEAMRDWYCRVLGAKPAYENENMAFLAYDGEHHRVGLVSFDEYEAMPKPVVGLQHVSFTYDSLETLLGNYERLKAESIAPAWSVNHGPTISMYYADPDGNHVELQVDVFETAEEVNAFLAGPVYRNNPRGTEFDPDEMIARLRAGASFTELTRRTDQDQAASLG</sequence>
<dbReference type="InterPro" id="IPR004360">
    <property type="entry name" value="Glyas_Fos-R_dOase_dom"/>
</dbReference>
<dbReference type="SUPFAM" id="SSF69118">
    <property type="entry name" value="AhpD-like"/>
    <property type="match status" value="1"/>
</dbReference>
<dbReference type="PROSITE" id="PS51819">
    <property type="entry name" value="VOC"/>
    <property type="match status" value="1"/>
</dbReference>
<dbReference type="InterPro" id="IPR029032">
    <property type="entry name" value="AhpD-like"/>
</dbReference>
<dbReference type="InterPro" id="IPR003779">
    <property type="entry name" value="CMD-like"/>
</dbReference>